<reference evidence="11 12" key="1">
    <citation type="submission" date="2020-08" db="EMBL/GenBank/DDBJ databases">
        <title>Genomic Encyclopedia of Type Strains, Phase IV (KMG-IV): sequencing the most valuable type-strain genomes for metagenomic binning, comparative biology and taxonomic classification.</title>
        <authorList>
            <person name="Goeker M."/>
        </authorList>
    </citation>
    <scope>NUCLEOTIDE SEQUENCE [LARGE SCALE GENOMIC DNA]</scope>
    <source>
        <strain evidence="11 12">DSM 44197</strain>
    </source>
</reference>
<evidence type="ECO:0000256" key="2">
    <source>
        <dbReference type="ARBA" id="ARBA00022438"/>
    </source>
</evidence>
<organism evidence="11 12">
    <name type="scientific">Actinomadura namibiensis</name>
    <dbReference type="NCBI Taxonomy" id="182080"/>
    <lineage>
        <taxon>Bacteria</taxon>
        <taxon>Bacillati</taxon>
        <taxon>Actinomycetota</taxon>
        <taxon>Actinomycetes</taxon>
        <taxon>Streptosporangiales</taxon>
        <taxon>Thermomonosporaceae</taxon>
        <taxon>Actinomadura</taxon>
    </lineage>
</organism>
<dbReference type="GO" id="GO:0006508">
    <property type="term" value="P:proteolysis"/>
    <property type="evidence" value="ECO:0007669"/>
    <property type="project" value="UniProtKB-KW"/>
</dbReference>
<dbReference type="GO" id="GO:0030145">
    <property type="term" value="F:manganese ion binding"/>
    <property type="evidence" value="ECO:0007669"/>
    <property type="project" value="InterPro"/>
</dbReference>
<feature type="domain" description="Cytosol aminopeptidase" evidence="9">
    <location>
        <begin position="159"/>
        <end position="272"/>
    </location>
</feature>
<dbReference type="InterPro" id="IPR000819">
    <property type="entry name" value="Peptidase_M17_C"/>
</dbReference>
<dbReference type="InterPro" id="IPR008283">
    <property type="entry name" value="Peptidase_M17_N"/>
</dbReference>
<dbReference type="InterPro" id="IPR011356">
    <property type="entry name" value="Leucine_aapep/pepB"/>
</dbReference>
<dbReference type="Gene3D" id="3.40.630.10">
    <property type="entry name" value="Zn peptidases"/>
    <property type="match status" value="1"/>
</dbReference>
<dbReference type="Pfam" id="PF00883">
    <property type="entry name" value="Peptidase_M17"/>
    <property type="match status" value="1"/>
</dbReference>
<dbReference type="EMBL" id="JACJIA010000007">
    <property type="protein sequence ID" value="MBA8953865.1"/>
    <property type="molecule type" value="Genomic_DNA"/>
</dbReference>
<dbReference type="SUPFAM" id="SSF52949">
    <property type="entry name" value="Macro domain-like"/>
    <property type="match status" value="1"/>
</dbReference>
<accession>A0A7W3LTE5</accession>
<keyword evidence="2 11" id="KW-0031">Aminopeptidase</keyword>
<feature type="domain" description="Peptidase M17 leucyl aminopeptidase N-terminal" evidence="10">
    <location>
        <begin position="15"/>
        <end position="138"/>
    </location>
</feature>
<dbReference type="Gene3D" id="3.40.220.10">
    <property type="entry name" value="Leucine Aminopeptidase, subunit E, domain 1"/>
    <property type="match status" value="1"/>
</dbReference>
<evidence type="ECO:0000256" key="7">
    <source>
        <dbReference type="ARBA" id="ARBA00050021"/>
    </source>
</evidence>
<evidence type="ECO:0000313" key="12">
    <source>
        <dbReference type="Proteomes" id="UP000572680"/>
    </source>
</evidence>
<evidence type="ECO:0000259" key="9">
    <source>
        <dbReference type="Pfam" id="PF00883"/>
    </source>
</evidence>
<evidence type="ECO:0000256" key="4">
    <source>
        <dbReference type="ARBA" id="ARBA00022801"/>
    </source>
</evidence>
<keyword evidence="4" id="KW-0378">Hydrolase</keyword>
<evidence type="ECO:0000256" key="1">
    <source>
        <dbReference type="ARBA" id="ARBA00009528"/>
    </source>
</evidence>
<protein>
    <recommendedName>
        <fullName evidence="7">Probable cytosol aminopeptidase</fullName>
    </recommendedName>
    <alternativeName>
        <fullName evidence="8">Leucine aminopeptidase</fullName>
    </alternativeName>
    <alternativeName>
        <fullName evidence="5">Leucyl aminopeptidase</fullName>
    </alternativeName>
</protein>
<evidence type="ECO:0000256" key="6">
    <source>
        <dbReference type="ARBA" id="ARBA00049972"/>
    </source>
</evidence>
<dbReference type="AlphaFoldDB" id="A0A7W3LTE5"/>
<dbReference type="RefSeq" id="WP_182845996.1">
    <property type="nucleotide sequence ID" value="NZ_JACJIA010000007.1"/>
</dbReference>
<dbReference type="SUPFAM" id="SSF53187">
    <property type="entry name" value="Zn-dependent exopeptidases"/>
    <property type="match status" value="1"/>
</dbReference>
<evidence type="ECO:0000313" key="11">
    <source>
        <dbReference type="EMBL" id="MBA8953865.1"/>
    </source>
</evidence>
<dbReference type="Proteomes" id="UP000572680">
    <property type="component" value="Unassembled WGS sequence"/>
</dbReference>
<dbReference type="PANTHER" id="PTHR11963:SF23">
    <property type="entry name" value="CYTOSOL AMINOPEPTIDASE"/>
    <property type="match status" value="1"/>
</dbReference>
<comment type="similarity">
    <text evidence="1">Belongs to the peptidase M17 family.</text>
</comment>
<evidence type="ECO:0000259" key="10">
    <source>
        <dbReference type="Pfam" id="PF02789"/>
    </source>
</evidence>
<evidence type="ECO:0000256" key="8">
    <source>
        <dbReference type="ARBA" id="ARBA00050061"/>
    </source>
</evidence>
<comment type="function">
    <text evidence="6">Presumably involved in the processing and regular turnover of intracellular proteins. Catalyzes the removal of unsubstituted N-terminal amino acids from various peptides.</text>
</comment>
<dbReference type="PANTHER" id="PTHR11963">
    <property type="entry name" value="LEUCINE AMINOPEPTIDASE-RELATED"/>
    <property type="match status" value="1"/>
</dbReference>
<dbReference type="Pfam" id="PF02789">
    <property type="entry name" value="Peptidase_M17_N"/>
    <property type="match status" value="1"/>
</dbReference>
<dbReference type="GO" id="GO:0070006">
    <property type="term" value="F:metalloaminopeptidase activity"/>
    <property type="evidence" value="ECO:0007669"/>
    <property type="project" value="InterPro"/>
</dbReference>
<evidence type="ECO:0000256" key="5">
    <source>
        <dbReference type="ARBA" id="ARBA00033172"/>
    </source>
</evidence>
<keyword evidence="12" id="KW-1185">Reference proteome</keyword>
<dbReference type="InterPro" id="IPR043472">
    <property type="entry name" value="Macro_dom-like"/>
</dbReference>
<evidence type="ECO:0000256" key="3">
    <source>
        <dbReference type="ARBA" id="ARBA00022670"/>
    </source>
</evidence>
<name>A0A7W3LTE5_ACTNM</name>
<comment type="caution">
    <text evidence="11">The sequence shown here is derived from an EMBL/GenBank/DDBJ whole genome shotgun (WGS) entry which is preliminary data.</text>
</comment>
<proteinExistence type="inferred from homology"/>
<dbReference type="GO" id="GO:0005737">
    <property type="term" value="C:cytoplasm"/>
    <property type="evidence" value="ECO:0007669"/>
    <property type="project" value="InterPro"/>
</dbReference>
<keyword evidence="3" id="KW-0645">Protease</keyword>
<sequence length="284" mass="28235">MTTSIPASPRVDCIVVGAAPGPEGPVPAPGADAVDEAFGGVLAGTLRLLGMTGAAGETVKVPAPAGLAADVVLAVGLGDAAGDVPAVEALRRAAGAAARALAGTGRAVLALPADTAETAQAVATGAVLGAYAFTAYRTLDDGRAPVAELAILTPERTRADTAAGVHRGAVIGEETNRARDRVADAATRSGEQAWPMPLPTDLRASLDSPVADIANTGERMGGALVAGLFLREFVPDGVPWAHLDIAGPAYHEGAPHGYTPAGGTGAAVRTLVRLAEDAAEGRVR</sequence>
<gene>
    <name evidence="11" type="ORF">HNR61_005518</name>
</gene>